<feature type="domain" description="BTB" evidence="2">
    <location>
        <begin position="300"/>
        <end position="356"/>
    </location>
</feature>
<protein>
    <recommendedName>
        <fullName evidence="2">BTB domain-containing protein</fullName>
    </recommendedName>
</protein>
<comment type="caution">
    <text evidence="3">The sequence shown here is derived from an EMBL/GenBank/DDBJ whole genome shotgun (WGS) entry which is preliminary data.</text>
</comment>
<dbReference type="EMBL" id="JAAAUY010000119">
    <property type="protein sequence ID" value="KAF9335030.1"/>
    <property type="molecule type" value="Genomic_DNA"/>
</dbReference>
<organism evidence="3 4">
    <name type="scientific">Podila minutissima</name>
    <dbReference type="NCBI Taxonomy" id="64525"/>
    <lineage>
        <taxon>Eukaryota</taxon>
        <taxon>Fungi</taxon>
        <taxon>Fungi incertae sedis</taxon>
        <taxon>Mucoromycota</taxon>
        <taxon>Mortierellomycotina</taxon>
        <taxon>Mortierellomycetes</taxon>
        <taxon>Mortierellales</taxon>
        <taxon>Mortierellaceae</taxon>
        <taxon>Podila</taxon>
    </lineage>
</organism>
<evidence type="ECO:0000256" key="1">
    <source>
        <dbReference type="SAM" id="MobiDB-lite"/>
    </source>
</evidence>
<accession>A0A9P5SRK4</accession>
<name>A0A9P5SRK4_9FUNG</name>
<dbReference type="Pfam" id="PF00651">
    <property type="entry name" value="BTB"/>
    <property type="match status" value="1"/>
</dbReference>
<evidence type="ECO:0000313" key="4">
    <source>
        <dbReference type="Proteomes" id="UP000696485"/>
    </source>
</evidence>
<feature type="compositionally biased region" description="Polar residues" evidence="1">
    <location>
        <begin position="145"/>
        <end position="172"/>
    </location>
</feature>
<reference evidence="3" key="1">
    <citation type="journal article" date="2020" name="Fungal Divers.">
        <title>Resolving the Mortierellaceae phylogeny through synthesis of multi-gene phylogenetics and phylogenomics.</title>
        <authorList>
            <person name="Vandepol N."/>
            <person name="Liber J."/>
            <person name="Desiro A."/>
            <person name="Na H."/>
            <person name="Kennedy M."/>
            <person name="Barry K."/>
            <person name="Grigoriev I.V."/>
            <person name="Miller A.N."/>
            <person name="O'Donnell K."/>
            <person name="Stajich J.E."/>
            <person name="Bonito G."/>
        </authorList>
    </citation>
    <scope>NUCLEOTIDE SEQUENCE</scope>
    <source>
        <strain evidence="3">NVP1</strain>
    </source>
</reference>
<dbReference type="Proteomes" id="UP000696485">
    <property type="component" value="Unassembled WGS sequence"/>
</dbReference>
<sequence>MTAPNSCTIDIQVPVLRGTDGRTEASLDSTDTAIIVSDVAVPAGTWECVIQQSFEGGEPALTVVLKWVPNTAGLSDPYEQAKVYQYLAQLTQLRVVQGRDTVMSRHLRRPAMLLRGLQVHVDPTMVHCGGRYDFSIQITHLTQSKQRQTHGCQSTEQYQSAGAYDSHTSQRSPGARYQFDDYHADDPRAKLATFLGRPETADMRLSCMVRPTGNNTPEDHYSVIPVHSCVLKAADTAPARRLLRNNTASSSQNEHTIADLFQNRLLTQGGDLGSERLLSRDSSTLPGTHIPEHPRRPDVVKEIRFEDAVPQAVEAVTHFMYTGEIPTPEPYSHYTVKDLMELAVYFDLPDLQDHCIALALGWGQPWSGAPVMYRQDMENQYAYVSALAELLNKDDQGASNQGQEHQSPLQQQQTFSMDPSFLPVPLLYGISSSRSGGQRQLSQLSPESLLQTLFDWGHRFPRMRRALVQAVCRDHGHMFVHPAGALARYREHPAYSEVLTEMVGEQAWVRG</sequence>
<dbReference type="InterPro" id="IPR000210">
    <property type="entry name" value="BTB/POZ_dom"/>
</dbReference>
<evidence type="ECO:0000259" key="2">
    <source>
        <dbReference type="Pfam" id="PF00651"/>
    </source>
</evidence>
<evidence type="ECO:0000313" key="3">
    <source>
        <dbReference type="EMBL" id="KAF9335030.1"/>
    </source>
</evidence>
<dbReference type="Gene3D" id="3.30.710.10">
    <property type="entry name" value="Potassium Channel Kv1.1, Chain A"/>
    <property type="match status" value="1"/>
</dbReference>
<dbReference type="SUPFAM" id="SSF54695">
    <property type="entry name" value="POZ domain"/>
    <property type="match status" value="1"/>
</dbReference>
<dbReference type="AlphaFoldDB" id="A0A9P5SRK4"/>
<gene>
    <name evidence="3" type="ORF">BG006_001019</name>
</gene>
<feature type="region of interest" description="Disordered" evidence="1">
    <location>
        <begin position="145"/>
        <end position="182"/>
    </location>
</feature>
<dbReference type="InterPro" id="IPR011333">
    <property type="entry name" value="SKP1/BTB/POZ_sf"/>
</dbReference>
<proteinExistence type="predicted"/>
<keyword evidence="4" id="KW-1185">Reference proteome</keyword>